<evidence type="ECO:0000256" key="12">
    <source>
        <dbReference type="PROSITE-ProRule" id="PRU01319"/>
    </source>
</evidence>
<evidence type="ECO:0000256" key="5">
    <source>
        <dbReference type="ARBA" id="ARBA00007383"/>
    </source>
</evidence>
<feature type="binding site" evidence="12">
    <location>
        <position position="37"/>
    </location>
    <ligand>
        <name>a divalent metal cation</name>
        <dbReference type="ChEBI" id="CHEBI:60240"/>
    </ligand>
</feature>
<name>K9F3S2_9ACTO</name>
<evidence type="ECO:0000256" key="9">
    <source>
        <dbReference type="ARBA" id="ARBA00022759"/>
    </source>
</evidence>
<keyword evidence="11" id="KW-0464">Manganese</keyword>
<dbReference type="PROSITE" id="PS51975">
    <property type="entry name" value="RNASE_H_2"/>
    <property type="match status" value="1"/>
</dbReference>
<dbReference type="InterPro" id="IPR012337">
    <property type="entry name" value="RNaseH-like_sf"/>
</dbReference>
<evidence type="ECO:0000256" key="10">
    <source>
        <dbReference type="ARBA" id="ARBA00022801"/>
    </source>
</evidence>
<keyword evidence="10 12" id="KW-0378">Hydrolase</keyword>
<dbReference type="EMBL" id="AGWL01000001">
    <property type="protein sequence ID" value="EKU96135.1"/>
    <property type="molecule type" value="Genomic_DNA"/>
</dbReference>
<dbReference type="GO" id="GO:0005737">
    <property type="term" value="C:cytoplasm"/>
    <property type="evidence" value="ECO:0007669"/>
    <property type="project" value="UniProtKB-SubCell"/>
</dbReference>
<dbReference type="GO" id="GO:0003723">
    <property type="term" value="F:RNA binding"/>
    <property type="evidence" value="ECO:0007669"/>
    <property type="project" value="UniProtKB-UniRule"/>
</dbReference>
<comment type="caution">
    <text evidence="15">The sequence shown here is derived from an EMBL/GenBank/DDBJ whole genome shotgun (WGS) entry which is preliminary data.</text>
</comment>
<gene>
    <name evidence="15" type="ORF">HMPREF9233_00223</name>
</gene>
<dbReference type="InterPro" id="IPR024567">
    <property type="entry name" value="RNase_HII/HIII_dom"/>
</dbReference>
<keyword evidence="9 12" id="KW-0255">Endonuclease</keyword>
<dbReference type="GO" id="GO:0032299">
    <property type="term" value="C:ribonuclease H2 complex"/>
    <property type="evidence" value="ECO:0007669"/>
    <property type="project" value="TreeGrafter"/>
</dbReference>
<evidence type="ECO:0000313" key="16">
    <source>
        <dbReference type="Proteomes" id="UP000009888"/>
    </source>
</evidence>
<dbReference type="GO" id="GO:0006298">
    <property type="term" value="P:mismatch repair"/>
    <property type="evidence" value="ECO:0007669"/>
    <property type="project" value="TreeGrafter"/>
</dbReference>
<dbReference type="Pfam" id="PF01351">
    <property type="entry name" value="RNase_HII"/>
    <property type="match status" value="1"/>
</dbReference>
<keyword evidence="8 12" id="KW-0479">Metal-binding</keyword>
<dbReference type="eggNOG" id="COG0164">
    <property type="taxonomic scope" value="Bacteria"/>
</dbReference>
<dbReference type="Gene3D" id="3.30.420.10">
    <property type="entry name" value="Ribonuclease H-like superfamily/Ribonuclease H"/>
    <property type="match status" value="1"/>
</dbReference>
<dbReference type="NCBIfam" id="NF000595">
    <property type="entry name" value="PRK00015.1-3"/>
    <property type="match status" value="1"/>
</dbReference>
<evidence type="ECO:0000259" key="14">
    <source>
        <dbReference type="PROSITE" id="PS51975"/>
    </source>
</evidence>
<comment type="catalytic activity">
    <reaction evidence="1 12 13">
        <text>Endonucleolytic cleavage to 5'-phosphomonoester.</text>
        <dbReference type="EC" id="3.1.26.4"/>
    </reaction>
</comment>
<feature type="binding site" evidence="12">
    <location>
        <position position="134"/>
    </location>
    <ligand>
        <name>a divalent metal cation</name>
        <dbReference type="ChEBI" id="CHEBI:60240"/>
    </ligand>
</feature>
<evidence type="ECO:0000256" key="7">
    <source>
        <dbReference type="ARBA" id="ARBA00022722"/>
    </source>
</evidence>
<dbReference type="PATRIC" id="fig|883066.3.peg.226"/>
<dbReference type="AlphaFoldDB" id="K9F3S2"/>
<organism evidence="15 16">
    <name type="scientific">Actinobaculum massiliense ACS-171-V-Col2</name>
    <dbReference type="NCBI Taxonomy" id="883066"/>
    <lineage>
        <taxon>Bacteria</taxon>
        <taxon>Bacillati</taxon>
        <taxon>Actinomycetota</taxon>
        <taxon>Actinomycetes</taxon>
        <taxon>Actinomycetales</taxon>
        <taxon>Actinomycetaceae</taxon>
        <taxon>Actinobaculum</taxon>
    </lineage>
</organism>
<evidence type="ECO:0000256" key="11">
    <source>
        <dbReference type="ARBA" id="ARBA00023211"/>
    </source>
</evidence>
<comment type="similarity">
    <text evidence="5 13">Belongs to the RNase HII family.</text>
</comment>
<sequence length="235" mass="24723">MAKVAATPAGAPTRELETILLAQTQERGGSVLAGVDEVGRGAIAGPVCVGIALIDATTSNSFPARLRDSKMLSPRRREEIYREARAWPLAVEVGSASCAAVDKFGIVGALRRAAADALAKLAARGLRPDAVLLDGSHNWWNAASIFDVEPVLPDLPVTMQTKADAQCAVVAAASVVAKVERDHIMERLDGMYPGYDWAKNKGYGSASHAAALSQLGVSPHHRVSWHLPGVGGTEK</sequence>
<dbReference type="SUPFAM" id="SSF53098">
    <property type="entry name" value="Ribonuclease H-like"/>
    <property type="match status" value="1"/>
</dbReference>
<evidence type="ECO:0000256" key="13">
    <source>
        <dbReference type="RuleBase" id="RU003515"/>
    </source>
</evidence>
<keyword evidence="7 12" id="KW-0540">Nuclease</keyword>
<proteinExistence type="inferred from homology"/>
<keyword evidence="6" id="KW-0963">Cytoplasm</keyword>
<comment type="function">
    <text evidence="3 13">Endonuclease that specifically degrades the RNA of RNA-DNA hybrids.</text>
</comment>
<dbReference type="EC" id="3.1.26.4" evidence="13"/>
<accession>K9F3S2</accession>
<dbReference type="HOGENOM" id="CLU_036532_3_0_11"/>
<keyword evidence="16" id="KW-1185">Reference proteome</keyword>
<comment type="subcellular location">
    <subcellularLocation>
        <location evidence="4">Cytoplasm</location>
    </subcellularLocation>
</comment>
<dbReference type="RefSeq" id="WP_007000441.1">
    <property type="nucleotide sequence ID" value="NZ_JH992955.1"/>
</dbReference>
<evidence type="ECO:0000256" key="8">
    <source>
        <dbReference type="ARBA" id="ARBA00022723"/>
    </source>
</evidence>
<dbReference type="InterPro" id="IPR022898">
    <property type="entry name" value="RNase_HII"/>
</dbReference>
<evidence type="ECO:0000256" key="2">
    <source>
        <dbReference type="ARBA" id="ARBA00001946"/>
    </source>
</evidence>
<dbReference type="Proteomes" id="UP000009888">
    <property type="component" value="Unassembled WGS sequence"/>
</dbReference>
<reference evidence="15 16" key="1">
    <citation type="submission" date="2012-09" db="EMBL/GenBank/DDBJ databases">
        <title>The Genome Sequence of Actinobaculum massiliae ACS-171-V-COL2.</title>
        <authorList>
            <consortium name="The Broad Institute Genome Sequencing Platform"/>
            <person name="Earl A."/>
            <person name="Ward D."/>
            <person name="Feldgarden M."/>
            <person name="Gevers D."/>
            <person name="Saerens B."/>
            <person name="Vaneechoutte M."/>
            <person name="Walker B."/>
            <person name="Young S.K."/>
            <person name="Zeng Q."/>
            <person name="Gargeya S."/>
            <person name="Fitzgerald M."/>
            <person name="Haas B."/>
            <person name="Abouelleil A."/>
            <person name="Alvarado L."/>
            <person name="Arachchi H.M."/>
            <person name="Berlin A."/>
            <person name="Chapman S.B."/>
            <person name="Goldberg J."/>
            <person name="Griggs A."/>
            <person name="Gujja S."/>
            <person name="Hansen M."/>
            <person name="Howarth C."/>
            <person name="Imamovic A."/>
            <person name="Larimer J."/>
            <person name="McCowen C."/>
            <person name="Montmayeur A."/>
            <person name="Murphy C."/>
            <person name="Neiman D."/>
            <person name="Pearson M."/>
            <person name="Priest M."/>
            <person name="Roberts A."/>
            <person name="Saif S."/>
            <person name="Shea T."/>
            <person name="Sisk P."/>
            <person name="Sykes S."/>
            <person name="Wortman J."/>
            <person name="Nusbaum C."/>
            <person name="Birren B."/>
        </authorList>
    </citation>
    <scope>NUCLEOTIDE SEQUENCE [LARGE SCALE GENOMIC DNA]</scope>
    <source>
        <strain evidence="16">ACS-171-V-Col2</strain>
    </source>
</reference>
<dbReference type="InterPro" id="IPR001352">
    <property type="entry name" value="RNase_HII/HIII"/>
</dbReference>
<dbReference type="PANTHER" id="PTHR10954:SF18">
    <property type="entry name" value="RIBONUCLEASE HII"/>
    <property type="match status" value="1"/>
</dbReference>
<comment type="cofactor">
    <cofactor evidence="2">
        <name>Mg(2+)</name>
        <dbReference type="ChEBI" id="CHEBI:18420"/>
    </cofactor>
</comment>
<evidence type="ECO:0000256" key="1">
    <source>
        <dbReference type="ARBA" id="ARBA00000077"/>
    </source>
</evidence>
<evidence type="ECO:0000313" key="15">
    <source>
        <dbReference type="EMBL" id="EKU96135.1"/>
    </source>
</evidence>
<feature type="domain" description="RNase H type-2" evidence="14">
    <location>
        <begin position="30"/>
        <end position="235"/>
    </location>
</feature>
<protein>
    <recommendedName>
        <fullName evidence="13">Ribonuclease</fullName>
        <ecNumber evidence="13">3.1.26.4</ecNumber>
    </recommendedName>
</protein>
<evidence type="ECO:0000256" key="4">
    <source>
        <dbReference type="ARBA" id="ARBA00004496"/>
    </source>
</evidence>
<dbReference type="GO" id="GO:0004523">
    <property type="term" value="F:RNA-DNA hybrid ribonuclease activity"/>
    <property type="evidence" value="ECO:0007669"/>
    <property type="project" value="UniProtKB-UniRule"/>
</dbReference>
<dbReference type="PANTHER" id="PTHR10954">
    <property type="entry name" value="RIBONUCLEASE H2 SUBUNIT A"/>
    <property type="match status" value="1"/>
</dbReference>
<dbReference type="GO" id="GO:0043137">
    <property type="term" value="P:DNA replication, removal of RNA primer"/>
    <property type="evidence" value="ECO:0007669"/>
    <property type="project" value="TreeGrafter"/>
</dbReference>
<dbReference type="STRING" id="202789.GCA_001457435_00296"/>
<dbReference type="CDD" id="cd07182">
    <property type="entry name" value="RNase_HII_bacteria_HII_like"/>
    <property type="match status" value="1"/>
</dbReference>
<dbReference type="InterPro" id="IPR036397">
    <property type="entry name" value="RNaseH_sf"/>
</dbReference>
<dbReference type="GO" id="GO:0046872">
    <property type="term" value="F:metal ion binding"/>
    <property type="evidence" value="ECO:0007669"/>
    <property type="project" value="UniProtKB-KW"/>
</dbReference>
<comment type="cofactor">
    <cofactor evidence="12">
        <name>Mn(2+)</name>
        <dbReference type="ChEBI" id="CHEBI:29035"/>
    </cofactor>
    <cofactor evidence="12">
        <name>Mg(2+)</name>
        <dbReference type="ChEBI" id="CHEBI:18420"/>
    </cofactor>
    <text evidence="12">Manganese or magnesium. Binds 1 divalent metal ion per monomer in the absence of substrate. May bind a second metal ion after substrate binding.</text>
</comment>
<evidence type="ECO:0000256" key="6">
    <source>
        <dbReference type="ARBA" id="ARBA00022490"/>
    </source>
</evidence>
<feature type="binding site" evidence="12">
    <location>
        <position position="36"/>
    </location>
    <ligand>
        <name>a divalent metal cation</name>
        <dbReference type="ChEBI" id="CHEBI:60240"/>
    </ligand>
</feature>
<evidence type="ECO:0000256" key="3">
    <source>
        <dbReference type="ARBA" id="ARBA00004065"/>
    </source>
</evidence>